<keyword evidence="1" id="KW-0560">Oxidoreductase</keyword>
<dbReference type="SUPFAM" id="SSF51735">
    <property type="entry name" value="NAD(P)-binding Rossmann-fold domains"/>
    <property type="match status" value="1"/>
</dbReference>
<organism evidence="3 4">
    <name type="scientific">Stigmatella ashevillensis</name>
    <dbReference type="NCBI Taxonomy" id="2995309"/>
    <lineage>
        <taxon>Bacteria</taxon>
        <taxon>Pseudomonadati</taxon>
        <taxon>Myxococcota</taxon>
        <taxon>Myxococcia</taxon>
        <taxon>Myxococcales</taxon>
        <taxon>Cystobacterineae</taxon>
        <taxon>Archangiaceae</taxon>
        <taxon>Stigmatella</taxon>
    </lineage>
</organism>
<sequence>MYTLFSKDRLTMNDTNKLKIGILGAGTIGKTLARKLAAAGHDVKVANSRGPETIDAETVATGAKAVTAAEAVQGVDVVILSTPPTALIKIASLLATLPAETVVMDTSNYHPFRDGRIAAIDAGQVESLWVVEQLGRPIVKAWNSLVTDSLVNKGRPGGSPGRIALPVAADRERDRRIGMRLVEDTGFDAVDAGTLAESWRQQPGAPSYCTDLTREELPAALASAERDRLAKRRNLATEVFLERFPNLGEEIPPADFVLRVHRTLFM</sequence>
<dbReference type="EMBL" id="JAQNDM010000002">
    <property type="protein sequence ID" value="MDC0714500.1"/>
    <property type="molecule type" value="Genomic_DNA"/>
</dbReference>
<dbReference type="Pfam" id="PF03807">
    <property type="entry name" value="F420_oxidored"/>
    <property type="match status" value="1"/>
</dbReference>
<proteinExistence type="predicted"/>
<name>A0ABT5DMX4_9BACT</name>
<evidence type="ECO:0000313" key="4">
    <source>
        <dbReference type="Proteomes" id="UP001221838"/>
    </source>
</evidence>
<evidence type="ECO:0000256" key="1">
    <source>
        <dbReference type="ARBA" id="ARBA00023002"/>
    </source>
</evidence>
<gene>
    <name evidence="3" type="ORF">POL68_38980</name>
</gene>
<dbReference type="InterPro" id="IPR028939">
    <property type="entry name" value="P5C_Rdtase_cat_N"/>
</dbReference>
<reference evidence="3 4" key="1">
    <citation type="submission" date="2022-11" db="EMBL/GenBank/DDBJ databases">
        <title>Minimal conservation of predation-associated metabolite biosynthetic gene clusters underscores biosynthetic potential of Myxococcota including descriptions for ten novel species: Archangium lansinium sp. nov., Myxococcus landrumus sp. nov., Nannocystis bai.</title>
        <authorList>
            <person name="Ahearne A."/>
            <person name="Stevens C."/>
            <person name="Dowd S."/>
        </authorList>
    </citation>
    <scope>NUCLEOTIDE SEQUENCE [LARGE SCALE GENOMIC DNA]</scope>
    <source>
        <strain evidence="3 4">NCWAL01</strain>
    </source>
</reference>
<dbReference type="InterPro" id="IPR036291">
    <property type="entry name" value="NAD(P)-bd_dom_sf"/>
</dbReference>
<keyword evidence="4" id="KW-1185">Reference proteome</keyword>
<dbReference type="PANTHER" id="PTHR14239:SF10">
    <property type="entry name" value="REDUCTASE"/>
    <property type="match status" value="1"/>
</dbReference>
<comment type="caution">
    <text evidence="3">The sequence shown here is derived from an EMBL/GenBank/DDBJ whole genome shotgun (WGS) entry which is preliminary data.</text>
</comment>
<dbReference type="PANTHER" id="PTHR14239">
    <property type="entry name" value="DUDULIN-RELATED"/>
    <property type="match status" value="1"/>
</dbReference>
<feature type="domain" description="Pyrroline-5-carboxylate reductase catalytic N-terminal" evidence="2">
    <location>
        <begin position="19"/>
        <end position="109"/>
    </location>
</feature>
<evidence type="ECO:0000259" key="2">
    <source>
        <dbReference type="Pfam" id="PF03807"/>
    </source>
</evidence>
<dbReference type="RefSeq" id="WP_272145161.1">
    <property type="nucleotide sequence ID" value="NZ_JAQNDM010000002.1"/>
</dbReference>
<evidence type="ECO:0000313" key="3">
    <source>
        <dbReference type="EMBL" id="MDC0714500.1"/>
    </source>
</evidence>
<dbReference type="Proteomes" id="UP001221838">
    <property type="component" value="Unassembled WGS sequence"/>
</dbReference>
<dbReference type="Gene3D" id="3.40.50.720">
    <property type="entry name" value="NAD(P)-binding Rossmann-like Domain"/>
    <property type="match status" value="1"/>
</dbReference>
<dbReference type="InterPro" id="IPR051267">
    <property type="entry name" value="STEAP_metalloreductase"/>
</dbReference>
<protein>
    <submittedName>
        <fullName evidence="3">NAD(P)-binding domain-containing protein</fullName>
    </submittedName>
</protein>
<accession>A0ABT5DMX4</accession>